<gene>
    <name evidence="2" type="ORF">GGR27_003131</name>
</gene>
<accession>A0ABX0XFG0</accession>
<reference evidence="2 3" key="1">
    <citation type="submission" date="2020-03" db="EMBL/GenBank/DDBJ databases">
        <title>Genomic Encyclopedia of Type Strains, Phase IV (KMG-IV): sequencing the most valuable type-strain genomes for metagenomic binning, comparative biology and taxonomic classification.</title>
        <authorList>
            <person name="Goeker M."/>
        </authorList>
    </citation>
    <scope>NUCLEOTIDE SEQUENCE [LARGE SCALE GENOMIC DNA]</scope>
    <source>
        <strain evidence="2 3">DSM 105096</strain>
    </source>
</reference>
<dbReference type="Pfam" id="PF18480">
    <property type="entry name" value="DUF5615"/>
    <property type="match status" value="1"/>
</dbReference>
<sequence length="112" mass="13234">MIKFLLADEDFNQKVIPLLRDAGYDITSIKDLGLDRQWFSDNKVLELAIEKDRIILTHNWRDFKKLHAQVETHPGILACFQTSDYIFLAERIQQHLSEQETFRSTYHKLTKA</sequence>
<dbReference type="EMBL" id="JAATJH010000005">
    <property type="protein sequence ID" value="NJC27614.1"/>
    <property type="molecule type" value="Genomic_DNA"/>
</dbReference>
<dbReference type="Proteomes" id="UP000770785">
    <property type="component" value="Unassembled WGS sequence"/>
</dbReference>
<keyword evidence="3" id="KW-1185">Reference proteome</keyword>
<feature type="domain" description="DUF5615" evidence="1">
    <location>
        <begin position="5"/>
        <end position="105"/>
    </location>
</feature>
<evidence type="ECO:0000259" key="1">
    <source>
        <dbReference type="Pfam" id="PF18480"/>
    </source>
</evidence>
<dbReference type="RefSeq" id="WP_168038868.1">
    <property type="nucleotide sequence ID" value="NZ_JAATJH010000005.1"/>
</dbReference>
<comment type="caution">
    <text evidence="2">The sequence shown here is derived from an EMBL/GenBank/DDBJ whole genome shotgun (WGS) entry which is preliminary data.</text>
</comment>
<evidence type="ECO:0000313" key="3">
    <source>
        <dbReference type="Proteomes" id="UP000770785"/>
    </source>
</evidence>
<dbReference type="InterPro" id="IPR041049">
    <property type="entry name" value="DUF5615"/>
</dbReference>
<evidence type="ECO:0000313" key="2">
    <source>
        <dbReference type="EMBL" id="NJC27614.1"/>
    </source>
</evidence>
<name>A0ABX0XFG0_9BACT</name>
<protein>
    <submittedName>
        <fullName evidence="2">Nuclease of putative toxin-antitoxin system</fullName>
    </submittedName>
</protein>
<proteinExistence type="predicted"/>
<organism evidence="2 3">
    <name type="scientific">Neolewinella antarctica</name>
    <dbReference type="NCBI Taxonomy" id="442734"/>
    <lineage>
        <taxon>Bacteria</taxon>
        <taxon>Pseudomonadati</taxon>
        <taxon>Bacteroidota</taxon>
        <taxon>Saprospiria</taxon>
        <taxon>Saprospirales</taxon>
        <taxon>Lewinellaceae</taxon>
        <taxon>Neolewinella</taxon>
    </lineage>
</organism>